<dbReference type="Pfam" id="PF10142">
    <property type="entry name" value="PhoPQ_related"/>
    <property type="match status" value="1"/>
</dbReference>
<dbReference type="PIRSF" id="PIRSF014728">
    <property type="entry name" value="PqaA"/>
    <property type="match status" value="1"/>
</dbReference>
<reference evidence="3" key="1">
    <citation type="journal article" date="2014" name="Int. J. Syst. Evol. Microbiol.">
        <title>Complete genome sequence of Corynebacterium casei LMG S-19264T (=DSM 44701T), isolated from a smear-ripened cheese.</title>
        <authorList>
            <consortium name="US DOE Joint Genome Institute (JGI-PGF)"/>
            <person name="Walter F."/>
            <person name="Albersmeier A."/>
            <person name="Kalinowski J."/>
            <person name="Ruckert C."/>
        </authorList>
    </citation>
    <scope>NUCLEOTIDE SEQUENCE</scope>
    <source>
        <strain evidence="3">NBRC 108769</strain>
    </source>
</reference>
<feature type="chain" id="PRO_5041356506" description="PhoPQ-activated pathogenicity-like protein PqaA type" evidence="2">
    <location>
        <begin position="30"/>
        <end position="495"/>
    </location>
</feature>
<keyword evidence="4" id="KW-1185">Reference proteome</keyword>
<evidence type="ECO:0000313" key="4">
    <source>
        <dbReference type="Proteomes" id="UP001156666"/>
    </source>
</evidence>
<name>A0AA37WFI4_9BACT</name>
<dbReference type="PANTHER" id="PTHR31497">
    <property type="entry name" value="AUTOCRINE PROLIFERATION REPRESSOR PROTEIN A"/>
    <property type="match status" value="1"/>
</dbReference>
<dbReference type="EMBL" id="BSOH01000021">
    <property type="protein sequence ID" value="GLR18657.1"/>
    <property type="molecule type" value="Genomic_DNA"/>
</dbReference>
<dbReference type="RefSeq" id="WP_235294219.1">
    <property type="nucleotide sequence ID" value="NZ_BSOH01000021.1"/>
</dbReference>
<evidence type="ECO:0000313" key="3">
    <source>
        <dbReference type="EMBL" id="GLR18657.1"/>
    </source>
</evidence>
<organism evidence="3 4">
    <name type="scientific">Portibacter lacus</name>
    <dbReference type="NCBI Taxonomy" id="1099794"/>
    <lineage>
        <taxon>Bacteria</taxon>
        <taxon>Pseudomonadati</taxon>
        <taxon>Bacteroidota</taxon>
        <taxon>Saprospiria</taxon>
        <taxon>Saprospirales</taxon>
        <taxon>Haliscomenobacteraceae</taxon>
        <taxon>Portibacter</taxon>
    </lineage>
</organism>
<keyword evidence="2" id="KW-0732">Signal</keyword>
<dbReference type="Proteomes" id="UP001156666">
    <property type="component" value="Unassembled WGS sequence"/>
</dbReference>
<dbReference type="PROSITE" id="PS51257">
    <property type="entry name" value="PROKAR_LIPOPROTEIN"/>
    <property type="match status" value="1"/>
</dbReference>
<gene>
    <name evidence="3" type="ORF">GCM10007940_32730</name>
</gene>
<evidence type="ECO:0000256" key="2">
    <source>
        <dbReference type="SAM" id="SignalP"/>
    </source>
</evidence>
<dbReference type="PANTHER" id="PTHR31497:SF0">
    <property type="entry name" value="AUTOCRINE PROLIFERATION REPRESSOR PROTEIN A"/>
    <property type="match status" value="1"/>
</dbReference>
<feature type="region of interest" description="Disordered" evidence="1">
    <location>
        <begin position="34"/>
        <end position="53"/>
    </location>
</feature>
<feature type="signal peptide" evidence="2">
    <location>
        <begin position="1"/>
        <end position="29"/>
    </location>
</feature>
<comment type="caution">
    <text evidence="3">The sequence shown here is derived from an EMBL/GenBank/DDBJ whole genome shotgun (WGS) entry which is preliminary data.</text>
</comment>
<dbReference type="SUPFAM" id="SSF53474">
    <property type="entry name" value="alpha/beta-Hydrolases"/>
    <property type="match status" value="1"/>
</dbReference>
<evidence type="ECO:0000256" key="1">
    <source>
        <dbReference type="SAM" id="MobiDB-lite"/>
    </source>
</evidence>
<evidence type="ECO:0008006" key="5">
    <source>
        <dbReference type="Google" id="ProtNLM"/>
    </source>
</evidence>
<dbReference type="Gene3D" id="3.40.50.1820">
    <property type="entry name" value="alpha/beta hydrolase"/>
    <property type="match status" value="1"/>
</dbReference>
<dbReference type="InterPro" id="IPR009199">
    <property type="entry name" value="PhoPQ-act_pathogen-rel_PqaA"/>
</dbReference>
<dbReference type="InterPro" id="IPR029058">
    <property type="entry name" value="AB_hydrolase_fold"/>
</dbReference>
<proteinExistence type="predicted"/>
<reference evidence="3" key="2">
    <citation type="submission" date="2023-01" db="EMBL/GenBank/DDBJ databases">
        <title>Draft genome sequence of Portibacter lacus strain NBRC 108769.</title>
        <authorList>
            <person name="Sun Q."/>
            <person name="Mori K."/>
        </authorList>
    </citation>
    <scope>NUCLEOTIDE SEQUENCE</scope>
    <source>
        <strain evidence="3">NBRC 108769</strain>
    </source>
</reference>
<protein>
    <recommendedName>
        <fullName evidence="5">PhoPQ-activated pathogenicity-like protein PqaA type</fullName>
    </recommendedName>
</protein>
<sequence>MKTFRTRGNFAFLSIAFFLTVTLSCKRSAQSTLKATASDPVTQQDHSRSENPLSNYVFTPDEAFDYKIVRQEKEEDYTHYVVRMVSQEWLTTKEVVDPVWWHWLDIVVPDAETPEIGFLFVGSGNREREMPSKPDGKILEIAKQTNSVVAQIHNIPNQPMVFKNDDYGPRSEDELIAYGWRQFLEAGGEAENAEWLARFPMTKAVSRAMDVITDLTHNDENVNTVDKFVVAGASKRGWTTWTAGAIDERVVAIVPIVIDILNMIPSFKHHWRAYGRWADAVHNYKVEGIMEWQDSKEYESLVMMTEPYSFLDDLTIPKLILNAAGDQFFLPDSWQFYWNDLKGEKHIRYIPNTDHGMRDTDVLESVISFYQMIIEDHERPNFVWSVQDGVTIIQTDKKEAPVSIKLWEAHNSEARNFQLKEIGEAFESKDIPLSSDGKYAIKIEKPSKGYAAYFVELTYEGIGKIPLKLTTGTVVIPDVYPFDSFVSKAPKGDQK</sequence>
<dbReference type="AlphaFoldDB" id="A0AA37WFI4"/>
<accession>A0AA37WFI4</accession>